<dbReference type="AlphaFoldDB" id="A0A9J5Y7W5"/>
<protein>
    <recommendedName>
        <fullName evidence="1">DUF7894 domain-containing protein</fullName>
    </recommendedName>
</protein>
<gene>
    <name evidence="2" type="ORF">H5410_037697</name>
</gene>
<dbReference type="PANTHER" id="PTHR37221:SF1">
    <property type="entry name" value="OS02G0582400 PROTEIN"/>
    <property type="match status" value="1"/>
</dbReference>
<evidence type="ECO:0000313" key="3">
    <source>
        <dbReference type="Proteomes" id="UP000824120"/>
    </source>
</evidence>
<dbReference type="Proteomes" id="UP000824120">
    <property type="component" value="Chromosome 7"/>
</dbReference>
<dbReference type="PANTHER" id="PTHR37221">
    <property type="entry name" value="OS02G0582400 PROTEIN"/>
    <property type="match status" value="1"/>
</dbReference>
<accession>A0A9J5Y7W5</accession>
<dbReference type="InterPro" id="IPR057216">
    <property type="entry name" value="DUF7894"/>
</dbReference>
<dbReference type="OrthoDB" id="1927925at2759"/>
<keyword evidence="3" id="KW-1185">Reference proteome</keyword>
<dbReference type="Pfam" id="PF25428">
    <property type="entry name" value="DUF7894"/>
    <property type="match status" value="1"/>
</dbReference>
<name>A0A9J5Y7W5_SOLCO</name>
<dbReference type="EMBL" id="JACXVP010000007">
    <property type="protein sequence ID" value="KAG5596465.1"/>
    <property type="molecule type" value="Genomic_DNA"/>
</dbReference>
<evidence type="ECO:0000259" key="1">
    <source>
        <dbReference type="Pfam" id="PF25428"/>
    </source>
</evidence>
<feature type="domain" description="DUF7894" evidence="1">
    <location>
        <begin position="1"/>
        <end position="185"/>
    </location>
</feature>
<organism evidence="2 3">
    <name type="scientific">Solanum commersonii</name>
    <name type="common">Commerson's wild potato</name>
    <name type="synonym">Commerson's nightshade</name>
    <dbReference type="NCBI Taxonomy" id="4109"/>
    <lineage>
        <taxon>Eukaryota</taxon>
        <taxon>Viridiplantae</taxon>
        <taxon>Streptophyta</taxon>
        <taxon>Embryophyta</taxon>
        <taxon>Tracheophyta</taxon>
        <taxon>Spermatophyta</taxon>
        <taxon>Magnoliopsida</taxon>
        <taxon>eudicotyledons</taxon>
        <taxon>Gunneridae</taxon>
        <taxon>Pentapetalae</taxon>
        <taxon>asterids</taxon>
        <taxon>lamiids</taxon>
        <taxon>Solanales</taxon>
        <taxon>Solanaceae</taxon>
        <taxon>Solanoideae</taxon>
        <taxon>Solaneae</taxon>
        <taxon>Solanum</taxon>
    </lineage>
</organism>
<comment type="caution">
    <text evidence="2">The sequence shown here is derived from an EMBL/GenBank/DDBJ whole genome shotgun (WGS) entry which is preliminary data.</text>
</comment>
<proteinExistence type="predicted"/>
<sequence>MNVAPKVILLFRDPTGFGTAIFEALQPNLKSNLQKRQESLDLSLQRYGIKDQKVSVEVVHFLNGANLEVSLLLLENYEPPTLVCALNEVLALLVGDGLSNMPTIVAPFVVAATKLKMENRTSVAVDSISVYGLQVGASSDLTKSLCTNLQSPPPSLQIFNEQLACLLQLVRVLKMPTFVIIGKKVKICILAELNGLCMPGSKFIQLQNSIQSGKKTSSWLLEFRLIKIDKAIYCLWLNIIKILCLR</sequence>
<reference evidence="2 3" key="1">
    <citation type="submission" date="2020-09" db="EMBL/GenBank/DDBJ databases">
        <title>De no assembly of potato wild relative species, Solanum commersonii.</title>
        <authorList>
            <person name="Cho K."/>
        </authorList>
    </citation>
    <scope>NUCLEOTIDE SEQUENCE [LARGE SCALE GENOMIC DNA]</scope>
    <source>
        <strain evidence="2">LZ3.2</strain>
        <tissue evidence="2">Leaf</tissue>
    </source>
</reference>
<evidence type="ECO:0000313" key="2">
    <source>
        <dbReference type="EMBL" id="KAG5596465.1"/>
    </source>
</evidence>